<evidence type="ECO:0000313" key="3">
    <source>
        <dbReference type="EMBL" id="GCB75882.1"/>
    </source>
</evidence>
<comment type="caution">
    <text evidence="3">The sequence shown here is derived from an EMBL/GenBank/DDBJ whole genome shotgun (WGS) entry which is preliminary data.</text>
</comment>
<dbReference type="InterPro" id="IPR000873">
    <property type="entry name" value="AMP-dep_synth/lig_dom"/>
</dbReference>
<evidence type="ECO:0000313" key="4">
    <source>
        <dbReference type="Proteomes" id="UP000288216"/>
    </source>
</evidence>
<proteinExistence type="inferred from homology"/>
<dbReference type="AlphaFoldDB" id="A0A401PRZ1"/>
<dbReference type="InterPro" id="IPR042099">
    <property type="entry name" value="ANL_N_sf"/>
</dbReference>
<dbReference type="SUPFAM" id="SSF56801">
    <property type="entry name" value="Acetyl-CoA synthetase-like"/>
    <property type="match status" value="1"/>
</dbReference>
<sequence length="168" mass="18313">LMVSGSAALPEPILKKWKGISGHTLLERYGMTEIGMALSNPVHGVRVPGAVGTPMPGVEVRIAMENPTKNHCSYTVIAEGNSTETKVRPGMEGKEGELLVKGHSVFREYWNRTKETKESFTLDGWFKTGTIQSYVAVQVSVRVVPLKDPSGFSMEIGILILGTALDQR</sequence>
<name>A0A401PRZ1_SCYTO</name>
<dbReference type="Gene3D" id="3.40.50.12780">
    <property type="entry name" value="N-terminal domain of ligase-like"/>
    <property type="match status" value="1"/>
</dbReference>
<dbReference type="GO" id="GO:0006631">
    <property type="term" value="P:fatty acid metabolic process"/>
    <property type="evidence" value="ECO:0007669"/>
    <property type="project" value="TreeGrafter"/>
</dbReference>
<dbReference type="STRING" id="75743.A0A401PRZ1"/>
<evidence type="ECO:0000259" key="2">
    <source>
        <dbReference type="Pfam" id="PF00501"/>
    </source>
</evidence>
<keyword evidence="4" id="KW-1185">Reference proteome</keyword>
<organism evidence="3 4">
    <name type="scientific">Scyliorhinus torazame</name>
    <name type="common">Cloudy catshark</name>
    <name type="synonym">Catulus torazame</name>
    <dbReference type="NCBI Taxonomy" id="75743"/>
    <lineage>
        <taxon>Eukaryota</taxon>
        <taxon>Metazoa</taxon>
        <taxon>Chordata</taxon>
        <taxon>Craniata</taxon>
        <taxon>Vertebrata</taxon>
        <taxon>Chondrichthyes</taxon>
        <taxon>Elasmobranchii</taxon>
        <taxon>Galeomorphii</taxon>
        <taxon>Galeoidea</taxon>
        <taxon>Carcharhiniformes</taxon>
        <taxon>Scyliorhinidae</taxon>
        <taxon>Scyliorhinus</taxon>
    </lineage>
</organism>
<reference evidence="3 4" key="1">
    <citation type="journal article" date="2018" name="Nat. Ecol. Evol.">
        <title>Shark genomes provide insights into elasmobranch evolution and the origin of vertebrates.</title>
        <authorList>
            <person name="Hara Y"/>
            <person name="Yamaguchi K"/>
            <person name="Onimaru K"/>
            <person name="Kadota M"/>
            <person name="Koyanagi M"/>
            <person name="Keeley SD"/>
            <person name="Tatsumi K"/>
            <person name="Tanaka K"/>
            <person name="Motone F"/>
            <person name="Kageyama Y"/>
            <person name="Nozu R"/>
            <person name="Adachi N"/>
            <person name="Nishimura O"/>
            <person name="Nakagawa R"/>
            <person name="Tanegashima C"/>
            <person name="Kiyatake I"/>
            <person name="Matsumoto R"/>
            <person name="Murakumo K"/>
            <person name="Nishida K"/>
            <person name="Terakita A"/>
            <person name="Kuratani S"/>
            <person name="Sato K"/>
            <person name="Hyodo S Kuraku.S."/>
        </authorList>
    </citation>
    <scope>NUCLEOTIDE SEQUENCE [LARGE SCALE GENOMIC DNA]</scope>
</reference>
<comment type="similarity">
    <text evidence="1">Belongs to the ATP-dependent AMP-binding enzyme family.</text>
</comment>
<dbReference type="PANTHER" id="PTHR43201">
    <property type="entry name" value="ACYL-COA SYNTHETASE"/>
    <property type="match status" value="1"/>
</dbReference>
<evidence type="ECO:0000256" key="1">
    <source>
        <dbReference type="ARBA" id="ARBA00006432"/>
    </source>
</evidence>
<feature type="non-terminal residue" evidence="3">
    <location>
        <position position="1"/>
    </location>
</feature>
<dbReference type="GO" id="GO:0031956">
    <property type="term" value="F:medium-chain fatty acid-CoA ligase activity"/>
    <property type="evidence" value="ECO:0007669"/>
    <property type="project" value="TreeGrafter"/>
</dbReference>
<dbReference type="EMBL" id="BFAA01016448">
    <property type="protein sequence ID" value="GCB75882.1"/>
    <property type="molecule type" value="Genomic_DNA"/>
</dbReference>
<feature type="domain" description="AMP-dependent synthetase/ligase" evidence="2">
    <location>
        <begin position="2"/>
        <end position="110"/>
    </location>
</feature>
<accession>A0A401PRZ1</accession>
<dbReference type="PANTHER" id="PTHR43201:SF8">
    <property type="entry name" value="ACYL-COA SYNTHETASE FAMILY MEMBER 3"/>
    <property type="match status" value="1"/>
</dbReference>
<dbReference type="Proteomes" id="UP000288216">
    <property type="component" value="Unassembled WGS sequence"/>
</dbReference>
<protein>
    <recommendedName>
        <fullName evidence="2">AMP-dependent synthetase/ligase domain-containing protein</fullName>
    </recommendedName>
</protein>
<dbReference type="Pfam" id="PF00501">
    <property type="entry name" value="AMP-binding"/>
    <property type="match status" value="1"/>
</dbReference>
<dbReference type="OrthoDB" id="2962993at2759"/>
<gene>
    <name evidence="3" type="ORF">scyTo_0020411</name>
</gene>